<dbReference type="InterPro" id="IPR015422">
    <property type="entry name" value="PyrdxlP-dep_Trfase_small"/>
</dbReference>
<dbReference type="PIRSF" id="PIRSF001434">
    <property type="entry name" value="CGS"/>
    <property type="match status" value="1"/>
</dbReference>
<comment type="similarity">
    <text evidence="3">Belongs to the trans-sulfuration enzymes family. MetZ subfamily.</text>
</comment>
<dbReference type="InterPro" id="IPR000277">
    <property type="entry name" value="Cys/Met-Metab_PyrdxlP-dep_enz"/>
</dbReference>
<reference evidence="8" key="1">
    <citation type="submission" date="2016-10" db="EMBL/GenBank/DDBJ databases">
        <authorList>
            <person name="Varghese N."/>
            <person name="Submissions S."/>
        </authorList>
    </citation>
    <scope>NUCLEOTIDE SEQUENCE [LARGE SCALE GENOMIC DNA]</scope>
    <source>
        <strain evidence="8">930I</strain>
    </source>
</reference>
<proteinExistence type="inferred from homology"/>
<comment type="cofactor">
    <cofactor evidence="1 3 5">
        <name>pyridoxal 5'-phosphate</name>
        <dbReference type="ChEBI" id="CHEBI:597326"/>
    </cofactor>
</comment>
<evidence type="ECO:0000256" key="2">
    <source>
        <dbReference type="ARBA" id="ARBA00022898"/>
    </source>
</evidence>
<dbReference type="GO" id="GO:0071266">
    <property type="term" value="P:'de novo' L-methionine biosynthetic process"/>
    <property type="evidence" value="ECO:0007669"/>
    <property type="project" value="UniProtKB-UniRule"/>
</dbReference>
<dbReference type="EC" id="2.5.1.-" evidence="3"/>
<dbReference type="RefSeq" id="WP_092620971.1">
    <property type="nucleotide sequence ID" value="NZ_FNCV01000010.1"/>
</dbReference>
<dbReference type="Pfam" id="PF01053">
    <property type="entry name" value="Cys_Met_Meta_PP"/>
    <property type="match status" value="1"/>
</dbReference>
<dbReference type="PANTHER" id="PTHR11808">
    <property type="entry name" value="TRANS-SULFURATION ENZYME FAMILY MEMBER"/>
    <property type="match status" value="1"/>
</dbReference>
<dbReference type="AlphaFoldDB" id="A0A1G8EGE7"/>
<evidence type="ECO:0000256" key="4">
    <source>
        <dbReference type="PIRSR" id="PIRSR001434-2"/>
    </source>
</evidence>
<dbReference type="OrthoDB" id="9805807at2"/>
<keyword evidence="2 3" id="KW-0663">Pyridoxal phosphate</keyword>
<dbReference type="GO" id="GO:0016846">
    <property type="term" value="F:carbon-sulfur lyase activity"/>
    <property type="evidence" value="ECO:0007669"/>
    <property type="project" value="TreeGrafter"/>
</dbReference>
<dbReference type="GO" id="GO:0019346">
    <property type="term" value="P:transsulfuration"/>
    <property type="evidence" value="ECO:0007669"/>
    <property type="project" value="InterPro"/>
</dbReference>
<evidence type="ECO:0000256" key="3">
    <source>
        <dbReference type="HAMAP-Rule" id="MF_02056"/>
    </source>
</evidence>
<dbReference type="EMBL" id="FNCV01000010">
    <property type="protein sequence ID" value="SDH69002.1"/>
    <property type="molecule type" value="Genomic_DNA"/>
</dbReference>
<name>A0A1G8EGE7_9PROT</name>
<accession>A0A1G8EGE7</accession>
<dbReference type="GO" id="GO:0071268">
    <property type="term" value="P:homocysteine biosynthetic process"/>
    <property type="evidence" value="ECO:0007669"/>
    <property type="project" value="InterPro"/>
</dbReference>
<keyword evidence="3" id="KW-0486">Methionine biosynthesis</keyword>
<evidence type="ECO:0000313" key="7">
    <source>
        <dbReference type="EMBL" id="SDH69002.1"/>
    </source>
</evidence>
<feature type="modified residue" description="N6-(pyridoxal phosphate)lysine" evidence="3 4">
    <location>
        <position position="237"/>
    </location>
</feature>
<dbReference type="Proteomes" id="UP000217076">
    <property type="component" value="Unassembled WGS sequence"/>
</dbReference>
<evidence type="ECO:0000313" key="8">
    <source>
        <dbReference type="Proteomes" id="UP000217076"/>
    </source>
</evidence>
<comment type="catalytic activity">
    <reaction evidence="3">
        <text>O-succinyl-L-homoserine + hydrogen sulfide = L-homocysteine + succinate</text>
        <dbReference type="Rhea" id="RHEA:27826"/>
        <dbReference type="ChEBI" id="CHEBI:29919"/>
        <dbReference type="ChEBI" id="CHEBI:30031"/>
        <dbReference type="ChEBI" id="CHEBI:57661"/>
        <dbReference type="ChEBI" id="CHEBI:58199"/>
    </reaction>
</comment>
<comment type="subunit">
    <text evidence="3">Homotetramer.</text>
</comment>
<organism evidence="7 8">
    <name type="scientific">Roseospirillum parvum</name>
    <dbReference type="NCBI Taxonomy" id="83401"/>
    <lineage>
        <taxon>Bacteria</taxon>
        <taxon>Pseudomonadati</taxon>
        <taxon>Pseudomonadota</taxon>
        <taxon>Alphaproteobacteria</taxon>
        <taxon>Rhodospirillales</taxon>
        <taxon>Rhodospirillaceae</taxon>
        <taxon>Roseospirillum</taxon>
    </lineage>
</organism>
<keyword evidence="3" id="KW-0808">Transferase</keyword>
<dbReference type="SUPFAM" id="SSF53383">
    <property type="entry name" value="PLP-dependent transferases"/>
    <property type="match status" value="1"/>
</dbReference>
<dbReference type="UniPathway" id="UPA00051">
    <property type="reaction ID" value="UER00449"/>
</dbReference>
<evidence type="ECO:0000256" key="6">
    <source>
        <dbReference type="SAM" id="MobiDB-lite"/>
    </source>
</evidence>
<evidence type="ECO:0000256" key="5">
    <source>
        <dbReference type="RuleBase" id="RU362118"/>
    </source>
</evidence>
<dbReference type="GO" id="GO:0016765">
    <property type="term" value="F:transferase activity, transferring alkyl or aryl (other than methyl) groups"/>
    <property type="evidence" value="ECO:0007669"/>
    <property type="project" value="UniProtKB-UniRule"/>
</dbReference>
<sequence>MSTDRDNSGWGTETRAVHAGVARSPHQETSEALFLTSGFVYDSAEEAEAAFNGELERFVYSRFRNPTIGQFETRLSALEAPAPGGTVAARATGSGMAALFAALLSQLQAGDRVVAGRALFASTRVLLAEVLPRFGVICDLVDGPDPAVSELATSELAASELAASELAAWEAALATPARLVLIETPTNPTLEVLDIAAIAKLAHGAGARLIVDNVFATPCLQGPLALGADMVVYSTTKHIDGQGRCLGGAILGAPDLLVEVLDPFLRHSGPAMSPFNAWVMLKGLETLPLRVERQAASALKVARALEALPGVLKVSHPGLESHPGHAIAKRQMTAGGPMLAFEVAGGKQGAFNTLNRLRLIAISNNLGDAKSLACHPATTTHQRLEPAEQQRLGITPGLIRLSVGLETPDDLIADLAGAVAKGAPPP</sequence>
<dbReference type="STRING" id="83401.SAMN05421742_11033"/>
<dbReference type="Gene3D" id="3.40.640.10">
    <property type="entry name" value="Type I PLP-dependent aspartate aminotransferase-like (Major domain)"/>
    <property type="match status" value="1"/>
</dbReference>
<dbReference type="InterPro" id="IPR015421">
    <property type="entry name" value="PyrdxlP-dep_Trfase_major"/>
</dbReference>
<feature type="region of interest" description="Disordered" evidence="6">
    <location>
        <begin position="1"/>
        <end position="24"/>
    </location>
</feature>
<dbReference type="GO" id="GO:0005737">
    <property type="term" value="C:cytoplasm"/>
    <property type="evidence" value="ECO:0007669"/>
    <property type="project" value="TreeGrafter"/>
</dbReference>
<dbReference type="CDD" id="cd00614">
    <property type="entry name" value="CGS_like"/>
    <property type="match status" value="1"/>
</dbReference>
<evidence type="ECO:0000256" key="1">
    <source>
        <dbReference type="ARBA" id="ARBA00001933"/>
    </source>
</evidence>
<keyword evidence="3" id="KW-0028">Amino-acid biosynthesis</keyword>
<comment type="function">
    <text evidence="3">Catalyzes the formation of L-homocysteine from O-succinyl-L-homoserine (OSHS) and hydrogen sulfide.</text>
</comment>
<comment type="pathway">
    <text evidence="3">Amino-acid biosynthesis; L-methionine biosynthesis via de novo pathway; L-homocysteine from O-succinyl-L-homoserine: step 1/1.</text>
</comment>
<keyword evidence="8" id="KW-1185">Reference proteome</keyword>
<gene>
    <name evidence="3" type="primary">metZ</name>
    <name evidence="7" type="ORF">SAMN05421742_11033</name>
</gene>
<dbReference type="FunFam" id="3.40.640.10:FF:000046">
    <property type="entry name" value="Cystathionine gamma-lyase"/>
    <property type="match status" value="1"/>
</dbReference>
<protein>
    <recommendedName>
        <fullName evidence="3">O-succinylhomoserine sulfhydrylase</fullName>
        <shortName evidence="3">OSH sulfhydrylase</shortName>
        <shortName evidence="3">OSHS sulfhydrylase</shortName>
        <ecNumber evidence="3">2.5.1.-</ecNumber>
    </recommendedName>
</protein>
<dbReference type="Gene3D" id="3.90.1150.10">
    <property type="entry name" value="Aspartate Aminotransferase, domain 1"/>
    <property type="match status" value="1"/>
</dbReference>
<dbReference type="HAMAP" id="MF_02056">
    <property type="entry name" value="MetZ"/>
    <property type="match status" value="1"/>
</dbReference>
<dbReference type="GO" id="GO:0030170">
    <property type="term" value="F:pyridoxal phosphate binding"/>
    <property type="evidence" value="ECO:0007669"/>
    <property type="project" value="UniProtKB-UniRule"/>
</dbReference>
<dbReference type="PANTHER" id="PTHR11808:SF80">
    <property type="entry name" value="CYSTATHIONINE GAMMA-LYASE"/>
    <property type="match status" value="1"/>
</dbReference>
<dbReference type="InterPro" id="IPR015424">
    <property type="entry name" value="PyrdxlP-dep_Trfase"/>
</dbReference>
<dbReference type="InterPro" id="IPR006234">
    <property type="entry name" value="O-succ-hSer_sulfhydrylase"/>
</dbReference>